<dbReference type="Proteomes" id="UP000581688">
    <property type="component" value="Unassembled WGS sequence"/>
</dbReference>
<evidence type="ECO:0000313" key="2">
    <source>
        <dbReference type="Proteomes" id="UP000581688"/>
    </source>
</evidence>
<name>A0A841Q2L1_9BACI</name>
<sequence length="92" mass="10892">MARSQAQKQRNKLVREGYRNPKESRGIYALADMRTRKTKTKKDKMYQEKHKGRSSFQNGNYERPLCFSYLKSASYCVGEAVKIVTFYSLRKR</sequence>
<accession>A0A841Q2L1</accession>
<protein>
    <submittedName>
        <fullName evidence="1">Uncharacterized protein</fullName>
    </submittedName>
</protein>
<organism evidence="1 2">
    <name type="scientific">Salirhabdus euzebyi</name>
    <dbReference type="NCBI Taxonomy" id="394506"/>
    <lineage>
        <taxon>Bacteria</taxon>
        <taxon>Bacillati</taxon>
        <taxon>Bacillota</taxon>
        <taxon>Bacilli</taxon>
        <taxon>Bacillales</taxon>
        <taxon>Bacillaceae</taxon>
        <taxon>Salirhabdus</taxon>
    </lineage>
</organism>
<gene>
    <name evidence="1" type="ORF">HNQ94_001201</name>
</gene>
<dbReference type="AlphaFoldDB" id="A0A841Q2L1"/>
<dbReference type="EMBL" id="JACHGH010000003">
    <property type="protein sequence ID" value="MBB6452755.1"/>
    <property type="molecule type" value="Genomic_DNA"/>
</dbReference>
<proteinExistence type="predicted"/>
<reference evidence="1 2" key="1">
    <citation type="submission" date="2020-08" db="EMBL/GenBank/DDBJ databases">
        <title>Genomic Encyclopedia of Type Strains, Phase IV (KMG-IV): sequencing the most valuable type-strain genomes for metagenomic binning, comparative biology and taxonomic classification.</title>
        <authorList>
            <person name="Goeker M."/>
        </authorList>
    </citation>
    <scope>NUCLEOTIDE SEQUENCE [LARGE SCALE GENOMIC DNA]</scope>
    <source>
        <strain evidence="1 2">DSM 19612</strain>
    </source>
</reference>
<evidence type="ECO:0000313" key="1">
    <source>
        <dbReference type="EMBL" id="MBB6452755.1"/>
    </source>
</evidence>
<keyword evidence="2" id="KW-1185">Reference proteome</keyword>
<comment type="caution">
    <text evidence="1">The sequence shown here is derived from an EMBL/GenBank/DDBJ whole genome shotgun (WGS) entry which is preliminary data.</text>
</comment>